<dbReference type="AlphaFoldDB" id="A0A919W5T7"/>
<dbReference type="InterPro" id="IPR027417">
    <property type="entry name" value="P-loop_NTPase"/>
</dbReference>
<organism evidence="2 3">
    <name type="scientific">Paractinoplanes toevensis</name>
    <dbReference type="NCBI Taxonomy" id="571911"/>
    <lineage>
        <taxon>Bacteria</taxon>
        <taxon>Bacillati</taxon>
        <taxon>Actinomycetota</taxon>
        <taxon>Actinomycetes</taxon>
        <taxon>Micromonosporales</taxon>
        <taxon>Micromonosporaceae</taxon>
        <taxon>Paractinoplanes</taxon>
    </lineage>
</organism>
<proteinExistence type="predicted"/>
<gene>
    <name evidence="2" type="ORF">Ato02nite_035810</name>
</gene>
<dbReference type="GO" id="GO:0003677">
    <property type="term" value="F:DNA binding"/>
    <property type="evidence" value="ECO:0007669"/>
    <property type="project" value="InterPro"/>
</dbReference>
<dbReference type="Gene3D" id="1.10.260.40">
    <property type="entry name" value="lambda repressor-like DNA-binding domains"/>
    <property type="match status" value="1"/>
</dbReference>
<comment type="caution">
    <text evidence="2">The sequence shown here is derived from an EMBL/GenBank/DDBJ whole genome shotgun (WGS) entry which is preliminary data.</text>
</comment>
<dbReference type="SUPFAM" id="SSF47413">
    <property type="entry name" value="lambda repressor-like DNA-binding domains"/>
    <property type="match status" value="1"/>
</dbReference>
<name>A0A919W5T7_9ACTN</name>
<dbReference type="InterPro" id="IPR011990">
    <property type="entry name" value="TPR-like_helical_dom_sf"/>
</dbReference>
<evidence type="ECO:0000313" key="3">
    <source>
        <dbReference type="Proteomes" id="UP000677082"/>
    </source>
</evidence>
<dbReference type="SMART" id="SM00530">
    <property type="entry name" value="HTH_XRE"/>
    <property type="match status" value="1"/>
</dbReference>
<dbReference type="InterPro" id="IPR001387">
    <property type="entry name" value="Cro/C1-type_HTH"/>
</dbReference>
<dbReference type="RefSeq" id="WP_213007670.1">
    <property type="nucleotide sequence ID" value="NZ_BOQN01000049.1"/>
</dbReference>
<evidence type="ECO:0000259" key="1">
    <source>
        <dbReference type="PROSITE" id="PS50943"/>
    </source>
</evidence>
<keyword evidence="3" id="KW-1185">Reference proteome</keyword>
<dbReference type="PANTHER" id="PTHR47691">
    <property type="entry name" value="REGULATOR-RELATED"/>
    <property type="match status" value="1"/>
</dbReference>
<dbReference type="Proteomes" id="UP000677082">
    <property type="component" value="Unassembled WGS sequence"/>
</dbReference>
<dbReference type="SUPFAM" id="SSF52540">
    <property type="entry name" value="P-loop containing nucleoside triphosphate hydrolases"/>
    <property type="match status" value="1"/>
</dbReference>
<dbReference type="Pfam" id="PF01381">
    <property type="entry name" value="HTH_3"/>
    <property type="match status" value="1"/>
</dbReference>
<dbReference type="Gene3D" id="1.25.40.10">
    <property type="entry name" value="Tetratricopeptide repeat domain"/>
    <property type="match status" value="1"/>
</dbReference>
<feature type="domain" description="HTH cro/C1-type" evidence="1">
    <location>
        <begin position="11"/>
        <end position="66"/>
    </location>
</feature>
<dbReference type="PROSITE" id="PS50943">
    <property type="entry name" value="HTH_CROC1"/>
    <property type="match status" value="1"/>
</dbReference>
<reference evidence="2 3" key="1">
    <citation type="submission" date="2021-03" db="EMBL/GenBank/DDBJ databases">
        <title>Whole genome shotgun sequence of Actinoplanes toevensis NBRC 105298.</title>
        <authorList>
            <person name="Komaki H."/>
            <person name="Tamura T."/>
        </authorList>
    </citation>
    <scope>NUCLEOTIDE SEQUENCE [LARGE SCALE GENOMIC DNA]</scope>
    <source>
        <strain evidence="2 3">NBRC 105298</strain>
    </source>
</reference>
<dbReference type="Gene3D" id="3.40.50.300">
    <property type="entry name" value="P-loop containing nucleotide triphosphate hydrolases"/>
    <property type="match status" value="1"/>
</dbReference>
<dbReference type="InterPro" id="IPR010982">
    <property type="entry name" value="Lambda_DNA-bd_dom_sf"/>
</dbReference>
<dbReference type="SUPFAM" id="SSF48452">
    <property type="entry name" value="TPR-like"/>
    <property type="match status" value="1"/>
</dbReference>
<dbReference type="PRINTS" id="PR00364">
    <property type="entry name" value="DISEASERSIST"/>
</dbReference>
<dbReference type="PANTHER" id="PTHR47691:SF3">
    <property type="entry name" value="HTH-TYPE TRANSCRIPTIONAL REGULATOR RV0890C-RELATED"/>
    <property type="match status" value="1"/>
</dbReference>
<sequence>MKNDDAFGAMLRRLRLAADLTLEQLAADSGLSDRAISDMERGVSRGPRVRTIELLADALKLSPGDRAALQEAARAGRAGAQAGAAGLPMPRRMADFTGRAAELARIAGWAGAAREDAPAPVIVISGEPGVGKTSLAIRAAEAWAPDERLFVDLRGLDARPVTPATVLGRLIRAADPSVKAVPRDLDEATGLWQGLIRGRRCVLILDNAAGESQVRPVLPAAGPAVVLVTSRRTLGGLEGARWTRLDRLPETDAVALLAAIIDDPMAPADDLHTIARLCVRVPLALRIAGNRLVSRPGWTTGDLIARLGSQDRRLDALAAGDLRIEAAFTLSYRQLSDVGGRMFRRLALVPGPSTGPDLAAVLVDEPLPVAEDALDELVDLSLVQQRTDGRLQLHDLLRLYAHGRLEPAETAAAIERRNAWLLDRTVRAGRYFEPRYESAGFESAGAARDWLVAEADNWLPVLLETTDDARIVEVAESLHWFGDWWPYWPQWVDVYSAAAAAAERLGDRLLQAIHQGYLAWAHILPARRPDLALEPARRAIAAADAADDPQQQGWARYYLSWALRDLRRLTEALTAAREAAVEFRRAGDREGLPNALSQVASILDLLGEFDRARSCYQEVVGVATDPATAPPRSIGGYIELTARNGLADLEIRTRSWAAARRQIDQAQQVIVELGGWSAVRAAELASRRALIAAHVGDGALARAELDQVATLLNSAGEAETPPPIARRVAEATHLLGG</sequence>
<evidence type="ECO:0000313" key="2">
    <source>
        <dbReference type="EMBL" id="GIM91788.1"/>
    </source>
</evidence>
<accession>A0A919W5T7</accession>
<dbReference type="EMBL" id="BOQN01000049">
    <property type="protein sequence ID" value="GIM91788.1"/>
    <property type="molecule type" value="Genomic_DNA"/>
</dbReference>
<dbReference type="CDD" id="cd00093">
    <property type="entry name" value="HTH_XRE"/>
    <property type="match status" value="1"/>
</dbReference>
<protein>
    <recommendedName>
        <fullName evidence="1">HTH cro/C1-type domain-containing protein</fullName>
    </recommendedName>
</protein>